<gene>
    <name evidence="10" type="primary">queG</name>
    <name evidence="10" type="ORF">GETHED_13800</name>
</gene>
<keyword evidence="3" id="KW-0819">tRNA processing</keyword>
<dbReference type="Gene3D" id="3.30.70.20">
    <property type="match status" value="1"/>
</dbReference>
<protein>
    <submittedName>
        <fullName evidence="10">Epoxyqueuosine reductase</fullName>
    </submittedName>
</protein>
<keyword evidence="7" id="KW-0408">Iron</keyword>
<accession>A0ABQ5PY84</accession>
<evidence type="ECO:0000259" key="9">
    <source>
        <dbReference type="PROSITE" id="PS51379"/>
    </source>
</evidence>
<keyword evidence="5" id="KW-0671">Queuosine biosynthesis</keyword>
<sequence length="322" mass="35423">MILGGGLRVPVEHPDPMAFRAWLRSEALAAGFARAGFADCEPFRDEEEHLRAWFQEGRGALLPYLDPAALLDPRALWPQARTALVGFFPYARPEAVPGAAPGSLKLSRYLWGPDYHMILKPRLTRVLEAAQARWPGLEGRVCVDTAPLLERQLAARAGLGWQGRHTLLIAGKDGSWGFLGVLLLSIELPPDEPFGTQQCGTCTACLEACPSGALEAFRLDPARCLTTYTIETETEPPPDIASALAESRWAAGCDACQEVCPWNRVPIWGDPTLWGGPSPLHTRSAGDLPRGAAQWRKLTRRTALRRVRDRHWRATLGRILGE</sequence>
<dbReference type="InterPro" id="IPR017896">
    <property type="entry name" value="4Fe4S_Fe-S-bd"/>
</dbReference>
<dbReference type="PROSITE" id="PS51379">
    <property type="entry name" value="4FE4S_FER_2"/>
    <property type="match status" value="1"/>
</dbReference>
<dbReference type="SUPFAM" id="SSF46548">
    <property type="entry name" value="alpha-helical ferredoxin"/>
    <property type="match status" value="1"/>
</dbReference>
<keyword evidence="1" id="KW-0004">4Fe-4S</keyword>
<keyword evidence="2" id="KW-0963">Cytoplasm</keyword>
<evidence type="ECO:0000256" key="4">
    <source>
        <dbReference type="ARBA" id="ARBA00022723"/>
    </source>
</evidence>
<evidence type="ECO:0000256" key="6">
    <source>
        <dbReference type="ARBA" id="ARBA00023002"/>
    </source>
</evidence>
<dbReference type="InterPro" id="IPR017900">
    <property type="entry name" value="4Fe4S_Fe_S_CS"/>
</dbReference>
<proteinExistence type="predicted"/>
<evidence type="ECO:0000313" key="10">
    <source>
        <dbReference type="EMBL" id="GLH67016.1"/>
    </source>
</evidence>
<organism evidence="10 11">
    <name type="scientific">Geothrix edaphica</name>
    <dbReference type="NCBI Taxonomy" id="2927976"/>
    <lineage>
        <taxon>Bacteria</taxon>
        <taxon>Pseudomonadati</taxon>
        <taxon>Acidobacteriota</taxon>
        <taxon>Holophagae</taxon>
        <taxon>Holophagales</taxon>
        <taxon>Holophagaceae</taxon>
        <taxon>Geothrix</taxon>
    </lineage>
</organism>
<feature type="domain" description="4Fe-4S ferredoxin-type" evidence="9">
    <location>
        <begin position="190"/>
        <end position="219"/>
    </location>
</feature>
<dbReference type="PANTHER" id="PTHR30002">
    <property type="entry name" value="EPOXYQUEUOSINE REDUCTASE"/>
    <property type="match status" value="1"/>
</dbReference>
<keyword evidence="6" id="KW-0560">Oxidoreductase</keyword>
<dbReference type="Pfam" id="PF08331">
    <property type="entry name" value="QueG_DUF1730"/>
    <property type="match status" value="1"/>
</dbReference>
<name>A0ABQ5PY84_9BACT</name>
<dbReference type="RefSeq" id="WP_285607799.1">
    <property type="nucleotide sequence ID" value="NZ_BSDC01000001.1"/>
</dbReference>
<dbReference type="Proteomes" id="UP001165044">
    <property type="component" value="Unassembled WGS sequence"/>
</dbReference>
<dbReference type="PANTHER" id="PTHR30002:SF4">
    <property type="entry name" value="EPOXYQUEUOSINE REDUCTASE"/>
    <property type="match status" value="1"/>
</dbReference>
<evidence type="ECO:0000256" key="7">
    <source>
        <dbReference type="ARBA" id="ARBA00023004"/>
    </source>
</evidence>
<evidence type="ECO:0000256" key="1">
    <source>
        <dbReference type="ARBA" id="ARBA00022485"/>
    </source>
</evidence>
<dbReference type="InterPro" id="IPR013542">
    <property type="entry name" value="QueG_DUF1730"/>
</dbReference>
<dbReference type="NCBIfam" id="TIGR00276">
    <property type="entry name" value="tRNA epoxyqueuosine(34) reductase QueG"/>
    <property type="match status" value="1"/>
</dbReference>
<evidence type="ECO:0000256" key="5">
    <source>
        <dbReference type="ARBA" id="ARBA00022785"/>
    </source>
</evidence>
<dbReference type="PROSITE" id="PS00198">
    <property type="entry name" value="4FE4S_FER_1"/>
    <property type="match status" value="1"/>
</dbReference>
<evidence type="ECO:0000256" key="2">
    <source>
        <dbReference type="ARBA" id="ARBA00022490"/>
    </source>
</evidence>
<dbReference type="InterPro" id="IPR004453">
    <property type="entry name" value="QueG"/>
</dbReference>
<dbReference type="Pfam" id="PF13484">
    <property type="entry name" value="Fer4_16"/>
    <property type="match status" value="1"/>
</dbReference>
<keyword evidence="8" id="KW-0411">Iron-sulfur</keyword>
<evidence type="ECO:0000256" key="3">
    <source>
        <dbReference type="ARBA" id="ARBA00022694"/>
    </source>
</evidence>
<evidence type="ECO:0000313" key="11">
    <source>
        <dbReference type="Proteomes" id="UP001165044"/>
    </source>
</evidence>
<dbReference type="EMBL" id="BSDC01000001">
    <property type="protein sequence ID" value="GLH67016.1"/>
    <property type="molecule type" value="Genomic_DNA"/>
</dbReference>
<reference evidence="10" key="1">
    <citation type="journal article" date="2023" name="Antonie Van Leeuwenhoek">
        <title>Mesoterricola silvestris gen. nov., sp. nov., Mesoterricola sediminis sp. nov., Geothrix oryzae sp. nov., Geothrix edaphica sp. nov., Geothrix rubra sp. nov., and Geothrix limicola sp. nov., six novel members of Acidobacteriota isolated from soils.</title>
        <authorList>
            <person name="Itoh H."/>
            <person name="Sugisawa Y."/>
            <person name="Mise K."/>
            <person name="Xu Z."/>
            <person name="Kuniyasu M."/>
            <person name="Ushijima N."/>
            <person name="Kawano K."/>
            <person name="Kobayashi E."/>
            <person name="Shiratori Y."/>
            <person name="Masuda Y."/>
            <person name="Senoo K."/>
        </authorList>
    </citation>
    <scope>NUCLEOTIDE SEQUENCE</scope>
    <source>
        <strain evidence="10">Red802</strain>
    </source>
</reference>
<keyword evidence="11" id="KW-1185">Reference proteome</keyword>
<comment type="caution">
    <text evidence="10">The sequence shown here is derived from an EMBL/GenBank/DDBJ whole genome shotgun (WGS) entry which is preliminary data.</text>
</comment>
<evidence type="ECO:0000256" key="8">
    <source>
        <dbReference type="ARBA" id="ARBA00023014"/>
    </source>
</evidence>
<keyword evidence="4" id="KW-0479">Metal-binding</keyword>